<feature type="transmembrane region" description="Helical" evidence="1">
    <location>
        <begin position="121"/>
        <end position="147"/>
    </location>
</feature>
<feature type="transmembrane region" description="Helical" evidence="1">
    <location>
        <begin position="12"/>
        <end position="32"/>
    </location>
</feature>
<keyword evidence="3" id="KW-1185">Reference proteome</keyword>
<evidence type="ECO:0000313" key="3">
    <source>
        <dbReference type="Proteomes" id="UP000515237"/>
    </source>
</evidence>
<feature type="transmembrane region" description="Helical" evidence="1">
    <location>
        <begin position="38"/>
        <end position="58"/>
    </location>
</feature>
<organism evidence="2 3">
    <name type="scientific">Adhaeribacter swui</name>
    <dbReference type="NCBI Taxonomy" id="2086471"/>
    <lineage>
        <taxon>Bacteria</taxon>
        <taxon>Pseudomonadati</taxon>
        <taxon>Bacteroidota</taxon>
        <taxon>Cytophagia</taxon>
        <taxon>Cytophagales</taxon>
        <taxon>Hymenobacteraceae</taxon>
        <taxon>Adhaeribacter</taxon>
    </lineage>
</organism>
<dbReference type="RefSeq" id="WP_185272220.1">
    <property type="nucleotide sequence ID" value="NZ_CP055156.1"/>
</dbReference>
<dbReference type="KEGG" id="aswu:HUW51_01385"/>
<feature type="transmembrane region" description="Helical" evidence="1">
    <location>
        <begin position="70"/>
        <end position="93"/>
    </location>
</feature>
<gene>
    <name evidence="2" type="ORF">HUW51_01385</name>
</gene>
<evidence type="ECO:0000313" key="2">
    <source>
        <dbReference type="EMBL" id="QNF31446.1"/>
    </source>
</evidence>
<feature type="transmembrane region" description="Helical" evidence="1">
    <location>
        <begin position="180"/>
        <end position="202"/>
    </location>
</feature>
<accession>A0A7G7G2R2</accession>
<feature type="transmembrane region" description="Helical" evidence="1">
    <location>
        <begin position="154"/>
        <end position="174"/>
    </location>
</feature>
<sequence length="371" mass="42128">MQSTYSFLSKFITLLVAGAALSAAIMMVVLNLLRPGELIMYVVTLAPLVLPLSYLLFWQRREKQQPAESPRILAFWQGLISYCLAFNISSFGWKKVFGLQFRPVPLSIADMPMSEQPGEWLMWHFFGYSHTFGMLVAGAQIIGSFLLLFRQTRLLGVLILLPVMLNILFINYFYNLGIGPFYQSLVLSAGLVYLLLADYGYLSEIFLRSRNALPVISLGSQKFKNLARAFVMVLAFGYILLFYQRSKGYSESELHGIYNVTSLRVNQKPVNLAGTLQDSVLNRVYFDDGNVCILQYNNHKRRLFGRYEYNPAQHSLKSIFDLKSVGPGDYRPREKADTLQAILKHFPDSNSYTIAGLMGSDSLQLVLQKVR</sequence>
<protein>
    <recommendedName>
        <fullName evidence="4">DoxX family protein</fullName>
    </recommendedName>
</protein>
<keyword evidence="1" id="KW-0812">Transmembrane</keyword>
<proteinExistence type="predicted"/>
<reference evidence="2 3" key="1">
    <citation type="journal article" date="2018" name="Int. J. Syst. Evol. Microbiol.">
        <title>Adhaeribacter swui sp. nov., isolated from wet mud.</title>
        <authorList>
            <person name="Kim D.U."/>
            <person name="Kim K.W."/>
            <person name="Kang M.S."/>
            <person name="Kim J.Y."/>
            <person name="Jang J.H."/>
            <person name="Kim M.K."/>
        </authorList>
    </citation>
    <scope>NUCLEOTIDE SEQUENCE [LARGE SCALE GENOMIC DNA]</scope>
    <source>
        <strain evidence="2 3">KCTC 52873</strain>
    </source>
</reference>
<dbReference type="AlphaFoldDB" id="A0A7G7G2R2"/>
<evidence type="ECO:0008006" key="4">
    <source>
        <dbReference type="Google" id="ProtNLM"/>
    </source>
</evidence>
<feature type="transmembrane region" description="Helical" evidence="1">
    <location>
        <begin position="223"/>
        <end position="243"/>
    </location>
</feature>
<dbReference type="EMBL" id="CP055156">
    <property type="protein sequence ID" value="QNF31446.1"/>
    <property type="molecule type" value="Genomic_DNA"/>
</dbReference>
<dbReference type="Proteomes" id="UP000515237">
    <property type="component" value="Chromosome"/>
</dbReference>
<evidence type="ECO:0000256" key="1">
    <source>
        <dbReference type="SAM" id="Phobius"/>
    </source>
</evidence>
<keyword evidence="1" id="KW-1133">Transmembrane helix</keyword>
<name>A0A7G7G2R2_9BACT</name>
<keyword evidence="1" id="KW-0472">Membrane</keyword>